<sequence>MATIYSVEQRMEMSYNFNNAEDSLIYQATVEDFMELLLNGQLQKGTHTGLIERFARWVSQGPHWGVALPLIPELRENKIEEGRLSNFSKHDAEKLFHVQDLLEKVQERIHRPPTAEQVRQREEWVELCRKAGIPGLMGPEDGEEDEERMKSSFGKGNGKGKTDGGGQAKFEQDAGLMGLGIVFGKPVTLGEVMRDVVAAKEREGETKEQKKKQEGEKKEMKETGRGS</sequence>
<dbReference type="EMBL" id="JAPUFD010000006">
    <property type="protein sequence ID" value="MDI1487946.1"/>
    <property type="molecule type" value="Genomic_DNA"/>
</dbReference>
<reference evidence="2" key="1">
    <citation type="journal article" date="2023" name="Genome Biol. Evol.">
        <title>First Whole Genome Sequence and Flow Cytometry Genome Size Data for the Lichen-Forming Fungus Ramalina farinacea (Ascomycota).</title>
        <authorList>
            <person name="Llewellyn T."/>
            <person name="Mian S."/>
            <person name="Hill R."/>
            <person name="Leitch I.J."/>
            <person name="Gaya E."/>
        </authorList>
    </citation>
    <scope>NUCLEOTIDE SEQUENCE</scope>
    <source>
        <strain evidence="2">LIQ254RAFAR</strain>
    </source>
</reference>
<feature type="region of interest" description="Disordered" evidence="1">
    <location>
        <begin position="135"/>
        <end position="170"/>
    </location>
</feature>
<evidence type="ECO:0000313" key="2">
    <source>
        <dbReference type="EMBL" id="MDI1487946.1"/>
    </source>
</evidence>
<accession>A0AA43QMY4</accession>
<evidence type="ECO:0000256" key="1">
    <source>
        <dbReference type="SAM" id="MobiDB-lite"/>
    </source>
</evidence>
<feature type="compositionally biased region" description="Gly residues" evidence="1">
    <location>
        <begin position="155"/>
        <end position="167"/>
    </location>
</feature>
<proteinExistence type="predicted"/>
<gene>
    <name evidence="2" type="ORF">OHK93_007220</name>
</gene>
<feature type="region of interest" description="Disordered" evidence="1">
    <location>
        <begin position="199"/>
        <end position="227"/>
    </location>
</feature>
<keyword evidence="3" id="KW-1185">Reference proteome</keyword>
<evidence type="ECO:0000313" key="3">
    <source>
        <dbReference type="Proteomes" id="UP001161017"/>
    </source>
</evidence>
<dbReference type="AlphaFoldDB" id="A0AA43QMY4"/>
<protein>
    <submittedName>
        <fullName evidence="2">Uncharacterized protein</fullName>
    </submittedName>
</protein>
<name>A0AA43QMY4_9LECA</name>
<comment type="caution">
    <text evidence="2">The sequence shown here is derived from an EMBL/GenBank/DDBJ whole genome shotgun (WGS) entry which is preliminary data.</text>
</comment>
<organism evidence="2 3">
    <name type="scientific">Ramalina farinacea</name>
    <dbReference type="NCBI Taxonomy" id="258253"/>
    <lineage>
        <taxon>Eukaryota</taxon>
        <taxon>Fungi</taxon>
        <taxon>Dikarya</taxon>
        <taxon>Ascomycota</taxon>
        <taxon>Pezizomycotina</taxon>
        <taxon>Lecanoromycetes</taxon>
        <taxon>OSLEUM clade</taxon>
        <taxon>Lecanoromycetidae</taxon>
        <taxon>Lecanorales</taxon>
        <taxon>Lecanorineae</taxon>
        <taxon>Ramalinaceae</taxon>
        <taxon>Ramalina</taxon>
    </lineage>
</organism>
<dbReference type="Proteomes" id="UP001161017">
    <property type="component" value="Unassembled WGS sequence"/>
</dbReference>